<keyword evidence="2" id="KW-1185">Reference proteome</keyword>
<name>A0ABR5JW93_9BACI</name>
<comment type="caution">
    <text evidence="1">The sequence shown here is derived from an EMBL/GenBank/DDBJ whole genome shotgun (WGS) entry which is preliminary data.</text>
</comment>
<proteinExistence type="predicted"/>
<evidence type="ECO:0000313" key="1">
    <source>
        <dbReference type="EMBL" id="KOS66280.1"/>
    </source>
</evidence>
<dbReference type="EMBL" id="LGRV01000008">
    <property type="protein sequence ID" value="KOS66280.1"/>
    <property type="molecule type" value="Genomic_DNA"/>
</dbReference>
<sequence>MFSIDNYITSIKSNLEKHTDIAVEELQKMIFYKFDAAVDLVDFSTFTDPTKFEMSIMMFSMDKDANEVFGEDITPDSFAGSVELLSNIPYHHLQHNQLNDFFDFYEQNDEKLVMKEQQIFTEWFAECWDKAGGKAFNLPAYFGFHDETRSYDLQNSRFVEDEEKWV</sequence>
<reference evidence="2" key="1">
    <citation type="submission" date="2015-07" db="EMBL/GenBank/DDBJ databases">
        <title>Fjat-14205 dsm 2895.</title>
        <authorList>
            <person name="Liu B."/>
            <person name="Wang J."/>
            <person name="Zhu Y."/>
            <person name="Liu G."/>
            <person name="Chen Q."/>
            <person name="Chen Z."/>
            <person name="Lan J."/>
            <person name="Che J."/>
            <person name="Ge C."/>
            <person name="Shi H."/>
            <person name="Pan Z."/>
            <person name="Liu X."/>
        </authorList>
    </citation>
    <scope>NUCLEOTIDE SEQUENCE [LARGE SCALE GENOMIC DNA]</scope>
    <source>
        <strain evidence="2">DSM 25560</strain>
    </source>
</reference>
<organism evidence="1 2">
    <name type="scientific">Lysinibacillus contaminans</name>
    <dbReference type="NCBI Taxonomy" id="1293441"/>
    <lineage>
        <taxon>Bacteria</taxon>
        <taxon>Bacillati</taxon>
        <taxon>Bacillota</taxon>
        <taxon>Bacilli</taxon>
        <taxon>Bacillales</taxon>
        <taxon>Bacillaceae</taxon>
        <taxon>Lysinibacillus</taxon>
    </lineage>
</organism>
<dbReference type="RefSeq" id="WP_053585508.1">
    <property type="nucleotide sequence ID" value="NZ_LGRV01000008.1"/>
</dbReference>
<dbReference type="Proteomes" id="UP000050668">
    <property type="component" value="Unassembled WGS sequence"/>
</dbReference>
<protein>
    <recommendedName>
        <fullName evidence="3">Cytoplasmic protein</fullName>
    </recommendedName>
</protein>
<accession>A0ABR5JW93</accession>
<gene>
    <name evidence="1" type="ORF">AEA09_18860</name>
</gene>
<evidence type="ECO:0000313" key="2">
    <source>
        <dbReference type="Proteomes" id="UP000050668"/>
    </source>
</evidence>
<evidence type="ECO:0008006" key="3">
    <source>
        <dbReference type="Google" id="ProtNLM"/>
    </source>
</evidence>